<protein>
    <submittedName>
        <fullName evidence="1">Uncharacterized protein</fullName>
    </submittedName>
</protein>
<sequence length="109" mass="12236">MEQWTIRRAVAVENPYLAWRPASQPVTQQSMAQSALGMIVRLPRQRRYSSLSPVTRPSSFLPPLVVPPADPGKLRPAQRRHYVMAGVLVILWSVRTEDSTVDGGPWTSE</sequence>
<evidence type="ECO:0000313" key="2">
    <source>
        <dbReference type="Proteomes" id="UP000184188"/>
    </source>
</evidence>
<reference evidence="2" key="1">
    <citation type="journal article" date="2017" name="Genome Biol.">
        <title>Comparative genomics reveals high biological diversity and specific adaptations in the industrially and medically important fungal genus Aspergillus.</title>
        <authorList>
            <person name="de Vries R.P."/>
            <person name="Riley R."/>
            <person name="Wiebenga A."/>
            <person name="Aguilar-Osorio G."/>
            <person name="Amillis S."/>
            <person name="Uchima C.A."/>
            <person name="Anderluh G."/>
            <person name="Asadollahi M."/>
            <person name="Askin M."/>
            <person name="Barry K."/>
            <person name="Battaglia E."/>
            <person name="Bayram O."/>
            <person name="Benocci T."/>
            <person name="Braus-Stromeyer S.A."/>
            <person name="Caldana C."/>
            <person name="Canovas D."/>
            <person name="Cerqueira G.C."/>
            <person name="Chen F."/>
            <person name="Chen W."/>
            <person name="Choi C."/>
            <person name="Clum A."/>
            <person name="Dos Santos R.A."/>
            <person name="Damasio A.R."/>
            <person name="Diallinas G."/>
            <person name="Emri T."/>
            <person name="Fekete E."/>
            <person name="Flipphi M."/>
            <person name="Freyberg S."/>
            <person name="Gallo A."/>
            <person name="Gournas C."/>
            <person name="Habgood R."/>
            <person name="Hainaut M."/>
            <person name="Harispe M.L."/>
            <person name="Henrissat B."/>
            <person name="Hilden K.S."/>
            <person name="Hope R."/>
            <person name="Hossain A."/>
            <person name="Karabika E."/>
            <person name="Karaffa L."/>
            <person name="Karanyi Z."/>
            <person name="Krasevec N."/>
            <person name="Kuo A."/>
            <person name="Kusch H."/>
            <person name="LaButti K."/>
            <person name="Lagendijk E.L."/>
            <person name="Lapidus A."/>
            <person name="Levasseur A."/>
            <person name="Lindquist E."/>
            <person name="Lipzen A."/>
            <person name="Logrieco A.F."/>
            <person name="MacCabe A."/>
            <person name="Maekelae M.R."/>
            <person name="Malavazi I."/>
            <person name="Melin P."/>
            <person name="Meyer V."/>
            <person name="Mielnichuk N."/>
            <person name="Miskei M."/>
            <person name="Molnar A.P."/>
            <person name="Mule G."/>
            <person name="Ngan C.Y."/>
            <person name="Orejas M."/>
            <person name="Orosz E."/>
            <person name="Ouedraogo J.P."/>
            <person name="Overkamp K.M."/>
            <person name="Park H.-S."/>
            <person name="Perrone G."/>
            <person name="Piumi F."/>
            <person name="Punt P.J."/>
            <person name="Ram A.F."/>
            <person name="Ramon A."/>
            <person name="Rauscher S."/>
            <person name="Record E."/>
            <person name="Riano-Pachon D.M."/>
            <person name="Robert V."/>
            <person name="Roehrig J."/>
            <person name="Ruller R."/>
            <person name="Salamov A."/>
            <person name="Salih N.S."/>
            <person name="Samson R.A."/>
            <person name="Sandor E."/>
            <person name="Sanguinetti M."/>
            <person name="Schuetze T."/>
            <person name="Sepcic K."/>
            <person name="Shelest E."/>
            <person name="Sherlock G."/>
            <person name="Sophianopoulou V."/>
            <person name="Squina F.M."/>
            <person name="Sun H."/>
            <person name="Susca A."/>
            <person name="Todd R.B."/>
            <person name="Tsang A."/>
            <person name="Unkles S.E."/>
            <person name="van de Wiele N."/>
            <person name="van Rossen-Uffink D."/>
            <person name="Oliveira J.V."/>
            <person name="Vesth T.C."/>
            <person name="Visser J."/>
            <person name="Yu J.-H."/>
            <person name="Zhou M."/>
            <person name="Andersen M.R."/>
            <person name="Archer D.B."/>
            <person name="Baker S.E."/>
            <person name="Benoit I."/>
            <person name="Brakhage A.A."/>
            <person name="Braus G.H."/>
            <person name="Fischer R."/>
            <person name="Frisvad J.C."/>
            <person name="Goldman G.H."/>
            <person name="Houbraken J."/>
            <person name="Oakley B."/>
            <person name="Pocsi I."/>
            <person name="Scazzocchio C."/>
            <person name="Seiboth B."/>
            <person name="vanKuyk P.A."/>
            <person name="Wortman J."/>
            <person name="Dyer P.S."/>
            <person name="Grigoriev I.V."/>
        </authorList>
    </citation>
    <scope>NUCLEOTIDE SEQUENCE [LARGE SCALE GENOMIC DNA]</scope>
    <source>
        <strain evidence="2">CBS 506.65</strain>
    </source>
</reference>
<dbReference type="GeneID" id="34610810"/>
<name>A0A1L9SP14_9EURO</name>
<dbReference type="AlphaFoldDB" id="A0A1L9SP14"/>
<dbReference type="EMBL" id="KV878338">
    <property type="protein sequence ID" value="OJJ49009.1"/>
    <property type="molecule type" value="Genomic_DNA"/>
</dbReference>
<proteinExistence type="predicted"/>
<keyword evidence="2" id="KW-1185">Reference proteome</keyword>
<gene>
    <name evidence="1" type="ORF">ASPZODRAFT_13750</name>
</gene>
<dbReference type="RefSeq" id="XP_022583519.1">
    <property type="nucleotide sequence ID" value="XM_022724345.1"/>
</dbReference>
<accession>A0A1L9SP14</accession>
<dbReference type="Proteomes" id="UP000184188">
    <property type="component" value="Unassembled WGS sequence"/>
</dbReference>
<dbReference type="VEuPathDB" id="FungiDB:ASPZODRAFT_13750"/>
<organism evidence="1 2">
    <name type="scientific">Penicilliopsis zonata CBS 506.65</name>
    <dbReference type="NCBI Taxonomy" id="1073090"/>
    <lineage>
        <taxon>Eukaryota</taxon>
        <taxon>Fungi</taxon>
        <taxon>Dikarya</taxon>
        <taxon>Ascomycota</taxon>
        <taxon>Pezizomycotina</taxon>
        <taxon>Eurotiomycetes</taxon>
        <taxon>Eurotiomycetidae</taxon>
        <taxon>Eurotiales</taxon>
        <taxon>Aspergillaceae</taxon>
        <taxon>Penicilliopsis</taxon>
    </lineage>
</organism>
<evidence type="ECO:0000313" key="1">
    <source>
        <dbReference type="EMBL" id="OJJ49009.1"/>
    </source>
</evidence>